<organism evidence="1 2">
    <name type="scientific">Paramecium octaurelia</name>
    <dbReference type="NCBI Taxonomy" id="43137"/>
    <lineage>
        <taxon>Eukaryota</taxon>
        <taxon>Sar</taxon>
        <taxon>Alveolata</taxon>
        <taxon>Ciliophora</taxon>
        <taxon>Intramacronucleata</taxon>
        <taxon>Oligohymenophorea</taxon>
        <taxon>Peniculida</taxon>
        <taxon>Parameciidae</taxon>
        <taxon>Paramecium</taxon>
    </lineage>
</organism>
<accession>A0A8S1V567</accession>
<comment type="caution">
    <text evidence="1">The sequence shown here is derived from an EMBL/GenBank/DDBJ whole genome shotgun (WGS) entry which is preliminary data.</text>
</comment>
<gene>
    <name evidence="1" type="ORF">POCTA_138.1.T0540193</name>
</gene>
<protein>
    <submittedName>
        <fullName evidence="1">Uncharacterized protein</fullName>
    </submittedName>
</protein>
<sequence length="147" mass="17821">MSLDSSFENLEQFMFPSFNEIQNEDQKEGQYVLDPIGQELNQNQLLQNPLNHGKTYQQLFEIVQRLNDINWVEPYSKITPIRHFTPITFWFLISSQYFKKEVDPKSINIEEEYQVDQDKESRPYTYFDDWFILELRNIMVIRIITQK</sequence>
<dbReference type="EMBL" id="CAJJDP010000054">
    <property type="protein sequence ID" value="CAD8169896.1"/>
    <property type="molecule type" value="Genomic_DNA"/>
</dbReference>
<dbReference type="AlphaFoldDB" id="A0A8S1V567"/>
<keyword evidence="2" id="KW-1185">Reference proteome</keyword>
<name>A0A8S1V567_PAROT</name>
<dbReference type="Proteomes" id="UP000683925">
    <property type="component" value="Unassembled WGS sequence"/>
</dbReference>
<evidence type="ECO:0000313" key="2">
    <source>
        <dbReference type="Proteomes" id="UP000683925"/>
    </source>
</evidence>
<reference evidence="1" key="1">
    <citation type="submission" date="2021-01" db="EMBL/GenBank/DDBJ databases">
        <authorList>
            <consortium name="Genoscope - CEA"/>
            <person name="William W."/>
        </authorList>
    </citation>
    <scope>NUCLEOTIDE SEQUENCE</scope>
</reference>
<proteinExistence type="predicted"/>
<evidence type="ECO:0000313" key="1">
    <source>
        <dbReference type="EMBL" id="CAD8169896.1"/>
    </source>
</evidence>
<dbReference type="OrthoDB" id="307172at2759"/>
<dbReference type="OMA" id="FDDWFIL"/>